<dbReference type="InterPro" id="IPR027417">
    <property type="entry name" value="P-loop_NTPase"/>
</dbReference>
<comment type="subcellular location">
    <subcellularLocation>
        <location evidence="1">Cell membrane</location>
        <topology evidence="1">Multi-pass membrane protein</topology>
    </subcellularLocation>
</comment>
<dbReference type="Gene3D" id="3.40.50.300">
    <property type="entry name" value="P-loop containing nucleotide triphosphate hydrolases"/>
    <property type="match status" value="1"/>
</dbReference>
<keyword evidence="6 9" id="KW-0067">ATP-binding</keyword>
<name>A0A837G626_9VIBR</name>
<dbReference type="InterPro" id="IPR039421">
    <property type="entry name" value="Type_1_exporter"/>
</dbReference>
<sequence>MTNIQILIRHSGISARQFWIGLAGKLVVEALPLLVFGALFAWLLVPELVSWMTIGVISLMVVAGQWWAGQSAKQTFLGAYEITHGLRSQLLTDIRRQPLAALKGKRLGEKMKLLTADLKQFEDIFSHLLADFISAWVVPFAMLLVISFIHPVLGAVTLGTFVLALGALALAERTFSQRAKHQHSMNTEVSSRLLEYVDCLPMLRGFAQSERLAEPLCEKIEQQRAAGLGLEWAGGMGVLIATLITELALVLNLGLASMFLQSSQLTWPECLVVIVASVICIRPLTRMTVYAALLRYMLNAADRLLALAQLPQQTAKGVAPIHHDIVIDNMYLSIDEQRILSGVNVTIPEGHRVAFVGPSGAGKSSLLDAIAAFHIPSSGSVNIGGRSIDEIGTHHWYKLISYVTQDVQLLGGSLRDNLLLAKPEASNEELQQAIEAAGLAAFVAGLPEGLDTHIGENGNQLSGGERQRVSIARALLHDAPILLLDEITSALDETTQNEVLESIARLSEGKTVITVAHRLETVQDADTIYYLENGEITDYGAHDTLMAEKGGYQQLWQAGQIA</sequence>
<dbReference type="SMART" id="SM00382">
    <property type="entry name" value="AAA"/>
    <property type="match status" value="1"/>
</dbReference>
<organism evidence="9">
    <name type="scientific">Vibrio coralliilyticus</name>
    <dbReference type="NCBI Taxonomy" id="190893"/>
    <lineage>
        <taxon>Bacteria</taxon>
        <taxon>Pseudomonadati</taxon>
        <taxon>Pseudomonadota</taxon>
        <taxon>Gammaproteobacteria</taxon>
        <taxon>Vibrionales</taxon>
        <taxon>Vibrionaceae</taxon>
        <taxon>Vibrio</taxon>
    </lineage>
</organism>
<evidence type="ECO:0000313" key="9">
    <source>
        <dbReference type="EMBL" id="KJY71353.1"/>
    </source>
</evidence>
<dbReference type="Pfam" id="PF00664">
    <property type="entry name" value="ABC_membrane"/>
    <property type="match status" value="1"/>
</dbReference>
<dbReference type="SUPFAM" id="SSF52540">
    <property type="entry name" value="P-loop containing nucleoside triphosphate hydrolases"/>
    <property type="match status" value="1"/>
</dbReference>
<dbReference type="PANTHER" id="PTHR24221:SF654">
    <property type="entry name" value="ATP-BINDING CASSETTE SUB-FAMILY B MEMBER 6"/>
    <property type="match status" value="1"/>
</dbReference>
<evidence type="ECO:0000256" key="1">
    <source>
        <dbReference type="ARBA" id="ARBA00004651"/>
    </source>
</evidence>
<dbReference type="GO" id="GO:0005524">
    <property type="term" value="F:ATP binding"/>
    <property type="evidence" value="ECO:0007669"/>
    <property type="project" value="UniProtKB-KW"/>
</dbReference>
<dbReference type="Pfam" id="PF00005">
    <property type="entry name" value="ABC_tran"/>
    <property type="match status" value="1"/>
</dbReference>
<dbReference type="InterPro" id="IPR011527">
    <property type="entry name" value="ABC1_TM_dom"/>
</dbReference>
<evidence type="ECO:0000256" key="4">
    <source>
        <dbReference type="ARBA" id="ARBA00022692"/>
    </source>
</evidence>
<dbReference type="SUPFAM" id="SSF90123">
    <property type="entry name" value="ABC transporter transmembrane region"/>
    <property type="match status" value="1"/>
</dbReference>
<keyword evidence="4" id="KW-0812">Transmembrane</keyword>
<keyword evidence="7" id="KW-1133">Transmembrane helix</keyword>
<dbReference type="InterPro" id="IPR003439">
    <property type="entry name" value="ABC_transporter-like_ATP-bd"/>
</dbReference>
<evidence type="ECO:0000256" key="2">
    <source>
        <dbReference type="ARBA" id="ARBA00022448"/>
    </source>
</evidence>
<dbReference type="RefSeq" id="WP_045986442.1">
    <property type="nucleotide sequence ID" value="NZ_CP063052.1"/>
</dbReference>
<dbReference type="PANTHER" id="PTHR24221">
    <property type="entry name" value="ATP-BINDING CASSETTE SUB-FAMILY B"/>
    <property type="match status" value="1"/>
</dbReference>
<evidence type="ECO:0000256" key="8">
    <source>
        <dbReference type="ARBA" id="ARBA00023136"/>
    </source>
</evidence>
<reference evidence="9" key="1">
    <citation type="journal article" date="2015" name="BMC Genomics">
        <title>Genome mining reveals unlocked bioactive potential of marine Gram-negative bacteria.</title>
        <authorList>
            <person name="Machado H."/>
            <person name="Sonnenschein E.C."/>
            <person name="Melchiorsen J."/>
            <person name="Gram L."/>
        </authorList>
    </citation>
    <scope>NUCLEOTIDE SEQUENCE</scope>
    <source>
        <strain evidence="9">S2052</strain>
    </source>
</reference>
<keyword evidence="8" id="KW-0472">Membrane</keyword>
<evidence type="ECO:0000256" key="5">
    <source>
        <dbReference type="ARBA" id="ARBA00022741"/>
    </source>
</evidence>
<dbReference type="InterPro" id="IPR017871">
    <property type="entry name" value="ABC_transporter-like_CS"/>
</dbReference>
<keyword evidence="2" id="KW-0813">Transport</keyword>
<evidence type="ECO:0000256" key="3">
    <source>
        <dbReference type="ARBA" id="ARBA00022475"/>
    </source>
</evidence>
<evidence type="ECO:0000256" key="6">
    <source>
        <dbReference type="ARBA" id="ARBA00022840"/>
    </source>
</evidence>
<evidence type="ECO:0000256" key="7">
    <source>
        <dbReference type="ARBA" id="ARBA00022989"/>
    </source>
</evidence>
<dbReference type="PROSITE" id="PS50929">
    <property type="entry name" value="ABC_TM1F"/>
    <property type="match status" value="1"/>
</dbReference>
<protein>
    <submittedName>
        <fullName evidence="9">ABC transporter ATP-binding protein</fullName>
    </submittedName>
</protein>
<dbReference type="InterPro" id="IPR036640">
    <property type="entry name" value="ABC1_TM_sf"/>
</dbReference>
<dbReference type="EMBL" id="JXXR01000016">
    <property type="protein sequence ID" value="KJY71353.1"/>
    <property type="molecule type" value="Genomic_DNA"/>
</dbReference>
<dbReference type="PROSITE" id="PS00211">
    <property type="entry name" value="ABC_TRANSPORTER_1"/>
    <property type="match status" value="1"/>
</dbReference>
<dbReference type="GO" id="GO:0005886">
    <property type="term" value="C:plasma membrane"/>
    <property type="evidence" value="ECO:0007669"/>
    <property type="project" value="UniProtKB-SubCell"/>
</dbReference>
<dbReference type="Gene3D" id="1.20.1560.10">
    <property type="entry name" value="ABC transporter type 1, transmembrane domain"/>
    <property type="match status" value="1"/>
</dbReference>
<proteinExistence type="predicted"/>
<dbReference type="GO" id="GO:0016887">
    <property type="term" value="F:ATP hydrolysis activity"/>
    <property type="evidence" value="ECO:0007669"/>
    <property type="project" value="InterPro"/>
</dbReference>
<keyword evidence="5" id="KW-0547">Nucleotide-binding</keyword>
<dbReference type="AlphaFoldDB" id="A0A837G626"/>
<dbReference type="InterPro" id="IPR003593">
    <property type="entry name" value="AAA+_ATPase"/>
</dbReference>
<accession>A0A837G626</accession>
<comment type="caution">
    <text evidence="9">The sequence shown here is derived from an EMBL/GenBank/DDBJ whole genome shotgun (WGS) entry which is preliminary data.</text>
</comment>
<dbReference type="FunFam" id="3.40.50.300:FF:000221">
    <property type="entry name" value="Multidrug ABC transporter ATP-binding protein"/>
    <property type="match status" value="1"/>
</dbReference>
<dbReference type="GO" id="GO:0140359">
    <property type="term" value="F:ABC-type transporter activity"/>
    <property type="evidence" value="ECO:0007669"/>
    <property type="project" value="InterPro"/>
</dbReference>
<dbReference type="PROSITE" id="PS50893">
    <property type="entry name" value="ABC_TRANSPORTER_2"/>
    <property type="match status" value="1"/>
</dbReference>
<gene>
    <name evidence="9" type="ORF">TW71_15175</name>
</gene>
<dbReference type="GO" id="GO:0034040">
    <property type="term" value="F:ATPase-coupled lipid transmembrane transporter activity"/>
    <property type="evidence" value="ECO:0007669"/>
    <property type="project" value="TreeGrafter"/>
</dbReference>
<keyword evidence="3" id="KW-1003">Cell membrane</keyword>